<evidence type="ECO:0000313" key="1">
    <source>
        <dbReference type="EMBL" id="ADO97371.1"/>
    </source>
</evidence>
<dbReference type="RefSeq" id="YP_004322185.1">
    <property type="nucleotide sequence ID" value="NC_015279.1"/>
</dbReference>
<dbReference type="GeneID" id="10326911"/>
<protein>
    <submittedName>
        <fullName evidence="1">Uncharacterized protein</fullName>
    </submittedName>
</protein>
<organism evidence="1 2">
    <name type="scientific">Synechococcus phage S-SM2</name>
    <dbReference type="NCBI Taxonomy" id="444860"/>
    <lineage>
        <taxon>Viruses</taxon>
        <taxon>Duplodnaviria</taxon>
        <taxon>Heunggongvirae</taxon>
        <taxon>Uroviricota</taxon>
        <taxon>Caudoviricetes</taxon>
        <taxon>Pantevenvirales</taxon>
        <taxon>Kyanoviridae</taxon>
        <taxon>Nilusvirus</taxon>
        <taxon>Nilusvirus ssm2</taxon>
    </lineage>
</organism>
<dbReference type="OrthoDB" id="28548at10239"/>
<accession>E3SIS3</accession>
<reference evidence="1 2" key="1">
    <citation type="journal article" date="2010" name="Environ. Microbiol.">
        <title>Genomic analysis of oceanic cyanobacterial myoviruses compared with T4-like myoviruses from diverse hosts and environments.</title>
        <authorList>
            <person name="Sullivan M.B."/>
            <person name="Huang K.H."/>
            <person name="Ignacio-Espinoza J.C."/>
            <person name="Berlin A.M."/>
            <person name="Kelly L."/>
            <person name="Weigele P.R."/>
            <person name="DeFrancesco A.S."/>
            <person name="Kern S.E."/>
            <person name="Thompson L.R."/>
            <person name="Young S."/>
            <person name="Yandava C."/>
            <person name="Fu R."/>
            <person name="Krastins B."/>
            <person name="Chase M."/>
            <person name="Sarracino D."/>
            <person name="Osburne M.S."/>
            <person name="Henn M.R."/>
            <person name="Chisholm S.W."/>
        </authorList>
    </citation>
    <scope>NUCLEOTIDE SEQUENCE [LARGE SCALE GENOMIC DNA]</scope>
    <source>
        <strain evidence="1">8017-1</strain>
    </source>
</reference>
<sequence length="56" mass="6704">MVINLWYNKKMKEWRWSLTETGIMTQHTGGQEELRDAMNDVANTVEYILDNELKEE</sequence>
<proteinExistence type="predicted"/>
<dbReference type="Proteomes" id="UP000006524">
    <property type="component" value="Segment"/>
</dbReference>
<dbReference type="EMBL" id="GU071095">
    <property type="protein sequence ID" value="ADO97371.1"/>
    <property type="molecule type" value="Genomic_DNA"/>
</dbReference>
<dbReference type="KEGG" id="vg:10326911"/>
<name>E3SIS3_9CAUD</name>
<keyword evidence="2" id="KW-1185">Reference proteome</keyword>
<gene>
    <name evidence="1" type="ORF">SSM2_029</name>
</gene>
<evidence type="ECO:0000313" key="2">
    <source>
        <dbReference type="Proteomes" id="UP000006524"/>
    </source>
</evidence>